<evidence type="ECO:0000256" key="1">
    <source>
        <dbReference type="SAM" id="Coils"/>
    </source>
</evidence>
<dbReference type="InterPro" id="IPR040850">
    <property type="entry name" value="Knl1_RWD_C"/>
</dbReference>
<feature type="compositionally biased region" description="Acidic residues" evidence="2">
    <location>
        <begin position="462"/>
        <end position="472"/>
    </location>
</feature>
<dbReference type="STRING" id="1442369.A0A0D2I3V8"/>
<evidence type="ECO:0000313" key="4">
    <source>
        <dbReference type="EMBL" id="KIX00454.1"/>
    </source>
</evidence>
<feature type="region of interest" description="Disordered" evidence="2">
    <location>
        <begin position="450"/>
        <end position="521"/>
    </location>
</feature>
<feature type="compositionally biased region" description="Polar residues" evidence="2">
    <location>
        <begin position="363"/>
        <end position="381"/>
    </location>
</feature>
<keyword evidence="1" id="KW-0175">Coiled coil</keyword>
<dbReference type="RefSeq" id="XP_013267590.1">
    <property type="nucleotide sequence ID" value="XM_013412136.1"/>
</dbReference>
<dbReference type="Pfam" id="PF18210">
    <property type="entry name" value="Knl1_RWD_C"/>
    <property type="match status" value="1"/>
</dbReference>
<gene>
    <name evidence="4" type="ORF">Z518_10594</name>
</gene>
<feature type="compositionally biased region" description="Polar residues" evidence="2">
    <location>
        <begin position="1680"/>
        <end position="1699"/>
    </location>
</feature>
<feature type="region of interest" description="Disordered" evidence="2">
    <location>
        <begin position="1004"/>
        <end position="1040"/>
    </location>
</feature>
<dbReference type="GO" id="GO:0007094">
    <property type="term" value="P:mitotic spindle assembly checkpoint signaling"/>
    <property type="evidence" value="ECO:0007669"/>
    <property type="project" value="TreeGrafter"/>
</dbReference>
<evidence type="ECO:0000256" key="2">
    <source>
        <dbReference type="SAM" id="MobiDB-lite"/>
    </source>
</evidence>
<dbReference type="SMART" id="SM00787">
    <property type="entry name" value="Spc7"/>
    <property type="match status" value="1"/>
</dbReference>
<accession>A0A0D2I3V8</accession>
<dbReference type="GeneID" id="25298665"/>
<name>A0A0D2I3V8_9EURO</name>
<feature type="region of interest" description="Disordered" evidence="2">
    <location>
        <begin position="47"/>
        <end position="73"/>
    </location>
</feature>
<feature type="region of interest" description="Disordered" evidence="2">
    <location>
        <begin position="789"/>
        <end position="828"/>
    </location>
</feature>
<dbReference type="PANTHER" id="PTHR28260:SF1">
    <property type="entry name" value="SPINDLE POLE BODY COMPONENT SPC105"/>
    <property type="match status" value="1"/>
</dbReference>
<feature type="compositionally biased region" description="Basic and acidic residues" evidence="2">
    <location>
        <begin position="1"/>
        <end position="10"/>
    </location>
</feature>
<feature type="compositionally biased region" description="Polar residues" evidence="2">
    <location>
        <begin position="325"/>
        <end position="339"/>
    </location>
</feature>
<sequence>MADSTADQRSRRPKARQSIAHLPSTRTSVSRDNATTDITALQVQNNTTQAAKKKSRGKSLGPGGLEALKEPPGNSTKVFATFVVSEKRIADHWWTTTPFQIKSILKPTILLTPPKVIPTFDELRKRSTEKDGSPGKNSAEELLIDFSTPGPNKPDGGDISTSSADNAADPFSPITRRSPRRPGVGGNPEDLRREQEEEFKRQAEKKAVLERRAARRKSLANRRVSFAPEATLHTWSVMELVEDSTTSSASNSTRRQSSMTTAQSPDQTPRSPETPAIPSALAEQTEDPLVKASPEHQRDVHQQKRRRRSSGLSEVMLDAAPDEAFSSSPSGDVTTNSSPLRVEEGIESSDESDTDGDTAMSLDESTAHTINSQDSASSTHSSLDERLRQAADQAGTRGIEYDEHGDDLSMEMVTGTVTNAFQLWAPNRAENADNGAVYDQENVNPFTSYQQESNSQQIQDPGIEDEAQDETQEMSMDVTKAVGGIVYGQSPGKKGRKSPVPRRRSSIRRRRSSGDGSALDESMEFTVMQGGILGAGAEPTEATHTHSSDEYMTMEFTKAGGRILDGSSRCESALSEQTDENESMDMTTAAGGILPPIEEQTEPQTDMEEGQTMALEMTKAAGGILNQNSASEKRMTREPREKAVAFTPDSKSPHVQAIEQTTSRSAPKSTPRSQHHRASVASETGSPSLALKPRLSGRPQRNAPKPSSTPQSKPPSSPPIQSAVRVQTGTPSKQTTPFPTRAETPNKTPPSVNVAHRGASAKKLFKAEIKARNSPGSTKREANLKANSLFSRDAETGQHTPSVILRAPKPRVVRRRSSGIGIDKDGIGSPRAAELLDRRTSIGEVAPQFKLGDNEPGQLRFEDPQQLEHEVEVERVDEHRRESGRFIMEQEADENQDENATLQLRDMIVAMSPEKPRPGKLRGRKSLAIGGARGLLGKRPAELDMDDEDEHDSTPKRLKAVSREGSPVKRVHLPKPPTKDETTGRLSTKLQESLQEMVGVDKVTPTIGTSSPSRSAAAPSPPTTGRFKDVETSNEARPTSFEDRLDNVVGAIDVSTAQMQSGTSQNEREKISLQQFLNMTNIHFIELSTTKRRHTIAQSLPIKESVEGAHSNGTKANFVAAATTLPLLELYQHATRELKSYISTGRKIIRSIEVETLAEQPPLFREYVDARPDVKMVMDNQFRNGKANARLQSKEGWYQWRAQLVEGLKTGLEGINQGMNADLDLLQKQQHLLDDVMPKLLHEHSALQHQSASLQQSLAELDSVDHEALNHCRRQLQKADEYYLQRSALLDMLQQQINEKDEALVAAAELKTEMKDQIAEADRVREENKGWPVADVLVLKSKVKGIEEQTGWQLVTAEGAVDEHDEFGPALTMSYKGDLRLFFYPQAFQCKEASVPRRRSGRKSASTSGPTAPISLTFASSQGERENTIAERPTEKRFFLQMIRSQLHAFTMMPKGSVSPKTLLSTVSQGWDLACKVSEELRLLNLVGITTASILSDEKLGVRIILMLPGKGRVDVEFVIAATILNDGDVVSTTNVNANAIWGSALELVSGSKCRKVQQALGKEVESRTLGEGAWVSAVHGFEEWFLAQDRSKQEAKKDEEMNTAVTTTTEVSAPAQSPPPTVPAPASTSSVPKRSPLAPKRTNTVQKKALPLPKQRFDKFNAQTQSQPATEKVMEKENFNPSLSVSSSKAQRPIQQNKADVDDWADKQMPRPAITPEMQEAMMMHTPIKRVGALRRSPI</sequence>
<feature type="compositionally biased region" description="Basic and acidic residues" evidence="2">
    <location>
        <begin position="1700"/>
        <end position="1709"/>
    </location>
</feature>
<feature type="compositionally biased region" description="Basic residues" evidence="2">
    <location>
        <begin position="808"/>
        <end position="817"/>
    </location>
</feature>
<dbReference type="GO" id="GO:0000776">
    <property type="term" value="C:kinetochore"/>
    <property type="evidence" value="ECO:0007669"/>
    <property type="project" value="TreeGrafter"/>
</dbReference>
<feature type="region of interest" description="Disordered" evidence="2">
    <location>
        <begin position="1608"/>
        <end position="1709"/>
    </location>
</feature>
<feature type="region of interest" description="Disordered" evidence="2">
    <location>
        <begin position="1394"/>
        <end position="1427"/>
    </location>
</feature>
<dbReference type="InterPro" id="IPR013253">
    <property type="entry name" value="Spc7_domain"/>
</dbReference>
<feature type="domain" description="Spc7 kinetochore protein" evidence="3">
    <location>
        <begin position="1059"/>
        <end position="1384"/>
    </location>
</feature>
<feature type="compositionally biased region" description="Acidic residues" evidence="2">
    <location>
        <begin position="345"/>
        <end position="356"/>
    </location>
</feature>
<evidence type="ECO:0000259" key="3">
    <source>
        <dbReference type="SMART" id="SM00787"/>
    </source>
</evidence>
<feature type="compositionally biased region" description="Low complexity" evidence="2">
    <location>
        <begin position="244"/>
        <end position="258"/>
    </location>
</feature>
<dbReference type="Pfam" id="PF08317">
    <property type="entry name" value="Spc7"/>
    <property type="match status" value="1"/>
</dbReference>
<feature type="compositionally biased region" description="Low complexity" evidence="2">
    <location>
        <begin position="1009"/>
        <end position="1018"/>
    </location>
</feature>
<keyword evidence="5" id="KW-1185">Reference proteome</keyword>
<dbReference type="GO" id="GO:0034501">
    <property type="term" value="P:protein localization to kinetochore"/>
    <property type="evidence" value="ECO:0007669"/>
    <property type="project" value="TreeGrafter"/>
</dbReference>
<proteinExistence type="predicted"/>
<protein>
    <recommendedName>
        <fullName evidence="3">Spc7 kinetochore protein domain-containing protein</fullName>
    </recommendedName>
</protein>
<feature type="region of interest" description="Disordered" evidence="2">
    <location>
        <begin position="144"/>
        <end position="403"/>
    </location>
</feature>
<feature type="compositionally biased region" description="Basic and acidic residues" evidence="2">
    <location>
        <begin position="293"/>
        <end position="302"/>
    </location>
</feature>
<feature type="coiled-coil region" evidence="1">
    <location>
        <begin position="1290"/>
        <end position="1327"/>
    </location>
</feature>
<feature type="compositionally biased region" description="Basic and acidic residues" evidence="2">
    <location>
        <begin position="631"/>
        <end position="643"/>
    </location>
</feature>
<feature type="region of interest" description="Disordered" evidence="2">
    <location>
        <begin position="1"/>
        <end position="35"/>
    </location>
</feature>
<feature type="compositionally biased region" description="Basic and acidic residues" evidence="2">
    <location>
        <begin position="860"/>
        <end position="878"/>
    </location>
</feature>
<feature type="compositionally biased region" description="Polar residues" evidence="2">
    <location>
        <begin position="724"/>
        <end position="751"/>
    </location>
</feature>
<feature type="compositionally biased region" description="Polar residues" evidence="2">
    <location>
        <begin position="658"/>
        <end position="672"/>
    </location>
</feature>
<feature type="region of interest" description="Disordered" evidence="2">
    <location>
        <begin position="848"/>
        <end position="878"/>
    </location>
</feature>
<dbReference type="OrthoDB" id="5592879at2759"/>
<dbReference type="Pfam" id="PF15402">
    <property type="entry name" value="MELT_2"/>
    <property type="match status" value="6"/>
</dbReference>
<dbReference type="InterPro" id="IPR033338">
    <property type="entry name" value="Spc105/Spc7"/>
</dbReference>
<feature type="compositionally biased region" description="Polar residues" evidence="2">
    <location>
        <begin position="450"/>
        <end position="459"/>
    </location>
</feature>
<dbReference type="PANTHER" id="PTHR28260">
    <property type="entry name" value="SPINDLE POLE BODY COMPONENT SPC105"/>
    <property type="match status" value="1"/>
</dbReference>
<reference evidence="4 5" key="1">
    <citation type="submission" date="2015-01" db="EMBL/GenBank/DDBJ databases">
        <title>The Genome Sequence of Rhinocladiella mackenzie CBS 650.93.</title>
        <authorList>
            <consortium name="The Broad Institute Genomics Platform"/>
            <person name="Cuomo C."/>
            <person name="de Hoog S."/>
            <person name="Gorbushina A."/>
            <person name="Stielow B."/>
            <person name="Teixiera M."/>
            <person name="Abouelleil A."/>
            <person name="Chapman S.B."/>
            <person name="Priest M."/>
            <person name="Young S.K."/>
            <person name="Wortman J."/>
            <person name="Nusbaum C."/>
            <person name="Birren B."/>
        </authorList>
    </citation>
    <scope>NUCLEOTIDE SEQUENCE [LARGE SCALE GENOMIC DNA]</scope>
    <source>
        <strain evidence="4 5">CBS 650.93</strain>
    </source>
</reference>
<evidence type="ECO:0000313" key="5">
    <source>
        <dbReference type="Proteomes" id="UP000053617"/>
    </source>
</evidence>
<feature type="compositionally biased region" description="Basic residues" evidence="2">
    <location>
        <begin position="493"/>
        <end position="511"/>
    </location>
</feature>
<dbReference type="VEuPathDB" id="FungiDB:Z518_10594"/>
<dbReference type="Proteomes" id="UP000053617">
    <property type="component" value="Unassembled WGS sequence"/>
</dbReference>
<dbReference type="HOGENOM" id="CLU_002533_1_0_1"/>
<organism evidence="4 5">
    <name type="scientific">Rhinocladiella mackenziei CBS 650.93</name>
    <dbReference type="NCBI Taxonomy" id="1442369"/>
    <lineage>
        <taxon>Eukaryota</taxon>
        <taxon>Fungi</taxon>
        <taxon>Dikarya</taxon>
        <taxon>Ascomycota</taxon>
        <taxon>Pezizomycotina</taxon>
        <taxon>Eurotiomycetes</taxon>
        <taxon>Chaetothyriomycetidae</taxon>
        <taxon>Chaetothyriales</taxon>
        <taxon>Herpotrichiellaceae</taxon>
        <taxon>Rhinocladiella</taxon>
    </lineage>
</organism>
<feature type="compositionally biased region" description="Polar residues" evidence="2">
    <location>
        <begin position="24"/>
        <end position="35"/>
    </location>
</feature>
<feature type="region of interest" description="Disordered" evidence="2">
    <location>
        <begin position="620"/>
        <end position="760"/>
    </location>
</feature>
<feature type="compositionally biased region" description="Basic and acidic residues" evidence="2">
    <location>
        <begin position="189"/>
        <end position="212"/>
    </location>
</feature>
<feature type="region of interest" description="Disordered" evidence="2">
    <location>
        <begin position="932"/>
        <end position="986"/>
    </location>
</feature>
<dbReference type="GO" id="GO:1990758">
    <property type="term" value="P:mitotic sister chromatid biorientation"/>
    <property type="evidence" value="ECO:0007669"/>
    <property type="project" value="TreeGrafter"/>
</dbReference>
<dbReference type="SMART" id="SM01315">
    <property type="entry name" value="Spc7_N"/>
    <property type="match status" value="1"/>
</dbReference>
<dbReference type="EMBL" id="KN847483">
    <property type="protein sequence ID" value="KIX00454.1"/>
    <property type="molecule type" value="Genomic_DNA"/>
</dbReference>
<feature type="compositionally biased region" description="Polar residues" evidence="2">
    <location>
        <begin position="259"/>
        <end position="271"/>
    </location>
</feature>